<gene>
    <name evidence="2" type="ORF">TSUD_288130</name>
</gene>
<feature type="compositionally biased region" description="Low complexity" evidence="1">
    <location>
        <begin position="146"/>
        <end position="157"/>
    </location>
</feature>
<organism evidence="2 3">
    <name type="scientific">Trifolium subterraneum</name>
    <name type="common">Subterranean clover</name>
    <dbReference type="NCBI Taxonomy" id="3900"/>
    <lineage>
        <taxon>Eukaryota</taxon>
        <taxon>Viridiplantae</taxon>
        <taxon>Streptophyta</taxon>
        <taxon>Embryophyta</taxon>
        <taxon>Tracheophyta</taxon>
        <taxon>Spermatophyta</taxon>
        <taxon>Magnoliopsida</taxon>
        <taxon>eudicotyledons</taxon>
        <taxon>Gunneridae</taxon>
        <taxon>Pentapetalae</taxon>
        <taxon>rosids</taxon>
        <taxon>fabids</taxon>
        <taxon>Fabales</taxon>
        <taxon>Fabaceae</taxon>
        <taxon>Papilionoideae</taxon>
        <taxon>50 kb inversion clade</taxon>
        <taxon>NPAAA clade</taxon>
        <taxon>Hologalegina</taxon>
        <taxon>IRL clade</taxon>
        <taxon>Trifolieae</taxon>
        <taxon>Trifolium</taxon>
    </lineage>
</organism>
<feature type="region of interest" description="Disordered" evidence="1">
    <location>
        <begin position="91"/>
        <end position="129"/>
    </location>
</feature>
<evidence type="ECO:0000313" key="2">
    <source>
        <dbReference type="EMBL" id="GAU41123.1"/>
    </source>
</evidence>
<feature type="region of interest" description="Disordered" evidence="1">
    <location>
        <begin position="271"/>
        <end position="312"/>
    </location>
</feature>
<reference evidence="3" key="1">
    <citation type="journal article" date="2017" name="Front. Plant Sci.">
        <title>Climate Clever Clovers: New Paradigm to Reduce the Environmental Footprint of Ruminants by Breeding Low Methanogenic Forages Utilizing Haplotype Variation.</title>
        <authorList>
            <person name="Kaur P."/>
            <person name="Appels R."/>
            <person name="Bayer P.E."/>
            <person name="Keeble-Gagnere G."/>
            <person name="Wang J."/>
            <person name="Hirakawa H."/>
            <person name="Shirasawa K."/>
            <person name="Vercoe P."/>
            <person name="Stefanova K."/>
            <person name="Durmic Z."/>
            <person name="Nichols P."/>
            <person name="Revell C."/>
            <person name="Isobe S.N."/>
            <person name="Edwards D."/>
            <person name="Erskine W."/>
        </authorList>
    </citation>
    <scope>NUCLEOTIDE SEQUENCE [LARGE SCALE GENOMIC DNA]</scope>
    <source>
        <strain evidence="3">cv. Daliak</strain>
    </source>
</reference>
<proteinExistence type="predicted"/>
<keyword evidence="3" id="KW-1185">Reference proteome</keyword>
<feature type="region of interest" description="Disordered" evidence="1">
    <location>
        <begin position="15"/>
        <end position="40"/>
    </location>
</feature>
<accession>A0A2Z6NGM5</accession>
<dbReference type="EMBL" id="DF973847">
    <property type="protein sequence ID" value="GAU41123.1"/>
    <property type="molecule type" value="Genomic_DNA"/>
</dbReference>
<dbReference type="Proteomes" id="UP000242715">
    <property type="component" value="Unassembled WGS sequence"/>
</dbReference>
<feature type="compositionally biased region" description="Low complexity" evidence="1">
    <location>
        <begin position="91"/>
        <end position="114"/>
    </location>
</feature>
<name>A0A2Z6NGM5_TRISU</name>
<evidence type="ECO:0000313" key="3">
    <source>
        <dbReference type="Proteomes" id="UP000242715"/>
    </source>
</evidence>
<protein>
    <submittedName>
        <fullName evidence="2">Uncharacterized protein</fullName>
    </submittedName>
</protein>
<sequence length="312" mass="33326">MSLLTVAHQRGSGEFTGFTVKRDGDSDGGGSSGTSQSLNFNQMQSNSSMVYNGDRELTQMVSALTHVSSSGSNQMSNNEWIQRSGFLNSSSSSSYSSGSGSGSGFVMSSGSWSGNKRGRDEESSGSNNHFLQQSVPKLFRTVMVPSQGQGQGESSSSAAVPSRTPQQPVQGSSDLIRDYLEYSQILQSSGDFQLQQMQQQQQLQQQEHASNLVQQWYYNSQLAALQSHSMLSTSSSLSIPSNLSPPIATILPSTQFSTSSTSFPLFSSQQMGFFGVPENRPPPPPGGGRGGETEFPPSTWSDTSGHPPPPYG</sequence>
<dbReference type="OrthoDB" id="1930739at2759"/>
<feature type="region of interest" description="Disordered" evidence="1">
    <location>
        <begin position="146"/>
        <end position="171"/>
    </location>
</feature>
<evidence type="ECO:0000256" key="1">
    <source>
        <dbReference type="SAM" id="MobiDB-lite"/>
    </source>
</evidence>
<dbReference type="AlphaFoldDB" id="A0A2Z6NGM5"/>